<evidence type="ECO:0000313" key="1">
    <source>
        <dbReference type="EMBL" id="MCI42338.1"/>
    </source>
</evidence>
<accession>A0A392S0E4</accession>
<comment type="caution">
    <text evidence="1">The sequence shown here is derived from an EMBL/GenBank/DDBJ whole genome shotgun (WGS) entry which is preliminary data.</text>
</comment>
<evidence type="ECO:0000313" key="2">
    <source>
        <dbReference type="Proteomes" id="UP000265520"/>
    </source>
</evidence>
<reference evidence="1 2" key="1">
    <citation type="journal article" date="2018" name="Front. Plant Sci.">
        <title>Red Clover (Trifolium pratense) and Zigzag Clover (T. medium) - A Picture of Genomic Similarities and Differences.</title>
        <authorList>
            <person name="Dluhosova J."/>
            <person name="Istvanek J."/>
            <person name="Nedelnik J."/>
            <person name="Repkova J."/>
        </authorList>
    </citation>
    <scope>NUCLEOTIDE SEQUENCE [LARGE SCALE GENOMIC DNA]</scope>
    <source>
        <strain evidence="2">cv. 10/8</strain>
        <tissue evidence="1">Leaf</tissue>
    </source>
</reference>
<dbReference type="AlphaFoldDB" id="A0A392S0E4"/>
<dbReference type="Proteomes" id="UP000265520">
    <property type="component" value="Unassembled WGS sequence"/>
</dbReference>
<sequence length="71" mass="8522">MKREKASIRVIFVSLSLDSAIRDWNLCFSLDERDDRDERVGFERESVKIVMRLGFEFEERVEKALNELREL</sequence>
<organism evidence="1 2">
    <name type="scientific">Trifolium medium</name>
    <dbReference type="NCBI Taxonomy" id="97028"/>
    <lineage>
        <taxon>Eukaryota</taxon>
        <taxon>Viridiplantae</taxon>
        <taxon>Streptophyta</taxon>
        <taxon>Embryophyta</taxon>
        <taxon>Tracheophyta</taxon>
        <taxon>Spermatophyta</taxon>
        <taxon>Magnoliopsida</taxon>
        <taxon>eudicotyledons</taxon>
        <taxon>Gunneridae</taxon>
        <taxon>Pentapetalae</taxon>
        <taxon>rosids</taxon>
        <taxon>fabids</taxon>
        <taxon>Fabales</taxon>
        <taxon>Fabaceae</taxon>
        <taxon>Papilionoideae</taxon>
        <taxon>50 kb inversion clade</taxon>
        <taxon>NPAAA clade</taxon>
        <taxon>Hologalegina</taxon>
        <taxon>IRL clade</taxon>
        <taxon>Trifolieae</taxon>
        <taxon>Trifolium</taxon>
    </lineage>
</organism>
<name>A0A392S0E4_9FABA</name>
<protein>
    <submittedName>
        <fullName evidence="1">Uncharacterized protein</fullName>
    </submittedName>
</protein>
<keyword evidence="2" id="KW-1185">Reference proteome</keyword>
<dbReference type="EMBL" id="LXQA010303288">
    <property type="protein sequence ID" value="MCI42338.1"/>
    <property type="molecule type" value="Genomic_DNA"/>
</dbReference>
<proteinExistence type="predicted"/>